<dbReference type="InterPro" id="IPR050638">
    <property type="entry name" value="AA-Vitamin_Transporters"/>
</dbReference>
<dbReference type="InterPro" id="IPR037185">
    <property type="entry name" value="EmrE-like"/>
</dbReference>
<feature type="transmembrane region" description="Helical" evidence="6">
    <location>
        <begin position="98"/>
        <end position="119"/>
    </location>
</feature>
<evidence type="ECO:0000256" key="3">
    <source>
        <dbReference type="ARBA" id="ARBA00022692"/>
    </source>
</evidence>
<name>A0ABU3NWP6_9FIRM</name>
<evidence type="ECO:0000313" key="8">
    <source>
        <dbReference type="EMBL" id="MDT8900663.1"/>
    </source>
</evidence>
<proteinExistence type="inferred from homology"/>
<feature type="domain" description="EamA" evidence="7">
    <location>
        <begin position="157"/>
        <end position="299"/>
    </location>
</feature>
<evidence type="ECO:0000256" key="5">
    <source>
        <dbReference type="ARBA" id="ARBA00023136"/>
    </source>
</evidence>
<dbReference type="Proteomes" id="UP001254848">
    <property type="component" value="Unassembled WGS sequence"/>
</dbReference>
<accession>A0ABU3NWP6</accession>
<keyword evidence="4 6" id="KW-1133">Transmembrane helix</keyword>
<reference evidence="8 9" key="1">
    <citation type="submission" date="2023-07" db="EMBL/GenBank/DDBJ databases">
        <title>The novel representative of Negativicutes class, Anaeroselena agilis gen. nov. sp. nov.</title>
        <authorList>
            <person name="Prokofeva M.I."/>
            <person name="Elcheninov A.G."/>
            <person name="Klyukina A."/>
            <person name="Kublanov I.V."/>
            <person name="Frolov E.N."/>
            <person name="Podosokorskaya O.A."/>
        </authorList>
    </citation>
    <scope>NUCLEOTIDE SEQUENCE [LARGE SCALE GENOMIC DNA]</scope>
    <source>
        <strain evidence="8 9">4137-cl</strain>
    </source>
</reference>
<comment type="subcellular location">
    <subcellularLocation>
        <location evidence="1">Membrane</location>
        <topology evidence="1">Multi-pass membrane protein</topology>
    </subcellularLocation>
</comment>
<comment type="caution">
    <text evidence="8">The sequence shown here is derived from an EMBL/GenBank/DDBJ whole genome shotgun (WGS) entry which is preliminary data.</text>
</comment>
<gene>
    <name evidence="8" type="ORF">Q4T40_05335</name>
</gene>
<dbReference type="PANTHER" id="PTHR32322:SF2">
    <property type="entry name" value="EAMA DOMAIN-CONTAINING PROTEIN"/>
    <property type="match status" value="1"/>
</dbReference>
<feature type="transmembrane region" description="Helical" evidence="6">
    <location>
        <begin position="280"/>
        <end position="298"/>
    </location>
</feature>
<feature type="transmembrane region" description="Helical" evidence="6">
    <location>
        <begin position="222"/>
        <end position="243"/>
    </location>
</feature>
<dbReference type="RefSeq" id="WP_413779200.1">
    <property type="nucleotide sequence ID" value="NZ_JAUOZS010000001.1"/>
</dbReference>
<dbReference type="Pfam" id="PF00892">
    <property type="entry name" value="EamA"/>
    <property type="match status" value="2"/>
</dbReference>
<evidence type="ECO:0000256" key="1">
    <source>
        <dbReference type="ARBA" id="ARBA00004141"/>
    </source>
</evidence>
<feature type="transmembrane region" description="Helical" evidence="6">
    <location>
        <begin position="37"/>
        <end position="57"/>
    </location>
</feature>
<feature type="transmembrane region" description="Helical" evidence="6">
    <location>
        <begin position="187"/>
        <end position="210"/>
    </location>
</feature>
<evidence type="ECO:0000313" key="9">
    <source>
        <dbReference type="Proteomes" id="UP001254848"/>
    </source>
</evidence>
<dbReference type="EMBL" id="JAUOZS010000001">
    <property type="protein sequence ID" value="MDT8900663.1"/>
    <property type="molecule type" value="Genomic_DNA"/>
</dbReference>
<dbReference type="SUPFAM" id="SSF103481">
    <property type="entry name" value="Multidrug resistance efflux transporter EmrE"/>
    <property type="match status" value="2"/>
</dbReference>
<keyword evidence="3 6" id="KW-0812">Transmembrane</keyword>
<feature type="domain" description="EamA" evidence="7">
    <location>
        <begin position="10"/>
        <end position="141"/>
    </location>
</feature>
<organism evidence="8 9">
    <name type="scientific">Anaeroselena agilis</name>
    <dbReference type="NCBI Taxonomy" id="3063788"/>
    <lineage>
        <taxon>Bacteria</taxon>
        <taxon>Bacillati</taxon>
        <taxon>Bacillota</taxon>
        <taxon>Negativicutes</taxon>
        <taxon>Acetonemataceae</taxon>
        <taxon>Anaeroselena</taxon>
    </lineage>
</organism>
<feature type="transmembrane region" description="Helical" evidence="6">
    <location>
        <begin position="255"/>
        <end position="274"/>
    </location>
</feature>
<sequence length="317" mass="33562">MTDAKPRMMYAGLLSVAFLWGASFAVAKTGMAELAPLNLVVLRFFVAATIFAVILFFRREKSTIAFADVWRFVVLGFLTVTSYFYIQYTALTFTTTVNAALIVATIPVWTAVFGAALGWERVSPAGAAGIAVALGGVSLIISGGRGGAALLSSSTLPGDLLMLVNALTWAGITLYGREIMQKYPPFLTMAWIHIFGTLLLAPFAFVATPLAPVPLAGQLAGITWPTAASALFLAVLCSVYAYYMWYLGVERLGAVRTASFSYFNPLFAAIVGVLFMGETLTAYVAAGGAIVLAGVYMTNKAARRSAPPAGSAPCRGR</sequence>
<dbReference type="InterPro" id="IPR000620">
    <property type="entry name" value="EamA_dom"/>
</dbReference>
<feature type="transmembrane region" description="Helical" evidence="6">
    <location>
        <begin position="156"/>
        <end position="175"/>
    </location>
</feature>
<comment type="similarity">
    <text evidence="2">Belongs to the EamA transporter family.</text>
</comment>
<feature type="transmembrane region" description="Helical" evidence="6">
    <location>
        <begin position="69"/>
        <end position="86"/>
    </location>
</feature>
<feature type="transmembrane region" description="Helical" evidence="6">
    <location>
        <begin position="126"/>
        <end position="144"/>
    </location>
</feature>
<evidence type="ECO:0000256" key="2">
    <source>
        <dbReference type="ARBA" id="ARBA00007362"/>
    </source>
</evidence>
<evidence type="ECO:0000259" key="7">
    <source>
        <dbReference type="Pfam" id="PF00892"/>
    </source>
</evidence>
<dbReference type="Gene3D" id="1.10.3730.20">
    <property type="match status" value="1"/>
</dbReference>
<keyword evidence="5 6" id="KW-0472">Membrane</keyword>
<evidence type="ECO:0000256" key="4">
    <source>
        <dbReference type="ARBA" id="ARBA00022989"/>
    </source>
</evidence>
<dbReference type="PANTHER" id="PTHR32322">
    <property type="entry name" value="INNER MEMBRANE TRANSPORTER"/>
    <property type="match status" value="1"/>
</dbReference>
<protein>
    <submittedName>
        <fullName evidence="8">DMT family transporter</fullName>
    </submittedName>
</protein>
<keyword evidence="9" id="KW-1185">Reference proteome</keyword>
<evidence type="ECO:0000256" key="6">
    <source>
        <dbReference type="SAM" id="Phobius"/>
    </source>
</evidence>